<evidence type="ECO:0000256" key="1">
    <source>
        <dbReference type="ARBA" id="ARBA00001947"/>
    </source>
</evidence>
<dbReference type="EMBL" id="NMQW01000002">
    <property type="protein sequence ID" value="OXM87762.1"/>
    <property type="molecule type" value="Genomic_DNA"/>
</dbReference>
<dbReference type="GO" id="GO:0009231">
    <property type="term" value="P:riboflavin biosynthetic process"/>
    <property type="evidence" value="ECO:0007669"/>
    <property type="project" value="TreeGrafter"/>
</dbReference>
<name>A0A229UWD3_9BACL</name>
<comment type="similarity">
    <text evidence="5">Belongs to the creatininase superfamily.</text>
</comment>
<evidence type="ECO:0000256" key="5">
    <source>
        <dbReference type="ARBA" id="ARBA00024029"/>
    </source>
</evidence>
<evidence type="ECO:0000256" key="3">
    <source>
        <dbReference type="ARBA" id="ARBA00022801"/>
    </source>
</evidence>
<dbReference type="GO" id="GO:0016811">
    <property type="term" value="F:hydrolase activity, acting on carbon-nitrogen (but not peptide) bonds, in linear amides"/>
    <property type="evidence" value="ECO:0007669"/>
    <property type="project" value="TreeGrafter"/>
</dbReference>
<gene>
    <name evidence="6" type="ORF">CF651_01185</name>
</gene>
<keyword evidence="4" id="KW-0862">Zinc</keyword>
<organism evidence="6 7">
    <name type="scientific">Paenibacillus rigui</name>
    <dbReference type="NCBI Taxonomy" id="554312"/>
    <lineage>
        <taxon>Bacteria</taxon>
        <taxon>Bacillati</taxon>
        <taxon>Bacillota</taxon>
        <taxon>Bacilli</taxon>
        <taxon>Bacillales</taxon>
        <taxon>Paenibacillaceae</taxon>
        <taxon>Paenibacillus</taxon>
    </lineage>
</organism>
<dbReference type="OrthoDB" id="9801445at2"/>
<dbReference type="GO" id="GO:0046872">
    <property type="term" value="F:metal ion binding"/>
    <property type="evidence" value="ECO:0007669"/>
    <property type="project" value="UniProtKB-KW"/>
</dbReference>
<keyword evidence="7" id="KW-1185">Reference proteome</keyword>
<keyword evidence="3" id="KW-0378">Hydrolase</keyword>
<dbReference type="PANTHER" id="PTHR35005:SF1">
    <property type="entry name" value="2-AMINO-5-FORMYLAMINO-6-RIBOSYLAMINOPYRIMIDIN-4(3H)-ONE 5'-MONOPHOSPHATE DEFORMYLASE"/>
    <property type="match status" value="1"/>
</dbReference>
<dbReference type="RefSeq" id="WP_094013012.1">
    <property type="nucleotide sequence ID" value="NZ_NMQW01000002.1"/>
</dbReference>
<comment type="caution">
    <text evidence="6">The sequence shown here is derived from an EMBL/GenBank/DDBJ whole genome shotgun (WGS) entry which is preliminary data.</text>
</comment>
<dbReference type="AlphaFoldDB" id="A0A229UWD3"/>
<keyword evidence="2" id="KW-0479">Metal-binding</keyword>
<reference evidence="6 7" key="1">
    <citation type="submission" date="2017-07" db="EMBL/GenBank/DDBJ databases">
        <title>Genome sequencing and assembly of Paenibacillus rigui.</title>
        <authorList>
            <person name="Mayilraj S."/>
        </authorList>
    </citation>
    <scope>NUCLEOTIDE SEQUENCE [LARGE SCALE GENOMIC DNA]</scope>
    <source>
        <strain evidence="6 7">JCM 16352</strain>
    </source>
</reference>
<dbReference type="PANTHER" id="PTHR35005">
    <property type="entry name" value="3-DEHYDRO-SCYLLO-INOSOSE HYDROLASE"/>
    <property type="match status" value="1"/>
</dbReference>
<dbReference type="Gene3D" id="3.40.50.10310">
    <property type="entry name" value="Creatininase"/>
    <property type="match status" value="1"/>
</dbReference>
<evidence type="ECO:0000256" key="2">
    <source>
        <dbReference type="ARBA" id="ARBA00022723"/>
    </source>
</evidence>
<dbReference type="InterPro" id="IPR003785">
    <property type="entry name" value="Creatininase/forma_Hydrolase"/>
</dbReference>
<evidence type="ECO:0000256" key="4">
    <source>
        <dbReference type="ARBA" id="ARBA00022833"/>
    </source>
</evidence>
<proteinExistence type="inferred from homology"/>
<dbReference type="Pfam" id="PF02633">
    <property type="entry name" value="Creatininase"/>
    <property type="match status" value="1"/>
</dbReference>
<dbReference type="Proteomes" id="UP000215509">
    <property type="component" value="Unassembled WGS sequence"/>
</dbReference>
<evidence type="ECO:0000313" key="6">
    <source>
        <dbReference type="EMBL" id="OXM87762.1"/>
    </source>
</evidence>
<accession>A0A229UWD3</accession>
<evidence type="ECO:0000313" key="7">
    <source>
        <dbReference type="Proteomes" id="UP000215509"/>
    </source>
</evidence>
<sequence length="274" mass="29808">MKSRYSGKAWDRHFLPRLTTLETKAIPKESALVVLPVGAVEQHGPHMPVFTDTLIGEGFLTEAFEQLPDDAPVWLLPPLPFGKSNEHLNHAGTISLSATTLMAVLTDISSSLKRSGFRKLLLFNTHGGNSDLLNMMAREIRIATGMDVFRLDPGALQLGEGMITEEEKRVGIHAGDTETSVVMALQRTWVNDTLAPKEMPNFPKSSFLQLKSKAFAWITDDISETGIAGDATLATPDKGNAMLMLGGKLLAEAMLEMAAFDMTSLRAQKSTALT</sequence>
<comment type="cofactor">
    <cofactor evidence="1">
        <name>Zn(2+)</name>
        <dbReference type="ChEBI" id="CHEBI:29105"/>
    </cofactor>
</comment>
<protein>
    <submittedName>
        <fullName evidence="6">Creatininase</fullName>
    </submittedName>
</protein>
<dbReference type="SUPFAM" id="SSF102215">
    <property type="entry name" value="Creatininase"/>
    <property type="match status" value="1"/>
</dbReference>
<dbReference type="InterPro" id="IPR024087">
    <property type="entry name" value="Creatininase-like_sf"/>
</dbReference>